<name>A0A3S0V2S9_9PROT</name>
<dbReference type="GO" id="GO:0003676">
    <property type="term" value="F:nucleic acid binding"/>
    <property type="evidence" value="ECO:0007669"/>
    <property type="project" value="InterPro"/>
</dbReference>
<dbReference type="NCBIfam" id="NF033545">
    <property type="entry name" value="transpos_IS630"/>
    <property type="match status" value="1"/>
</dbReference>
<organism evidence="2 3">
    <name type="scientific">Azospirillum doebereinerae</name>
    <dbReference type="NCBI Taxonomy" id="92933"/>
    <lineage>
        <taxon>Bacteria</taxon>
        <taxon>Pseudomonadati</taxon>
        <taxon>Pseudomonadota</taxon>
        <taxon>Alphaproteobacteria</taxon>
        <taxon>Rhodospirillales</taxon>
        <taxon>Azospirillaceae</taxon>
        <taxon>Azospirillum</taxon>
    </lineage>
</organism>
<proteinExistence type="predicted"/>
<keyword evidence="3" id="KW-1185">Reference proteome</keyword>
<protein>
    <submittedName>
        <fullName evidence="2">IS630 family transposase</fullName>
    </submittedName>
</protein>
<dbReference type="AlphaFoldDB" id="A0A3S0V2S9"/>
<gene>
    <name evidence="2" type="ORF">EJ913_30825</name>
</gene>
<comment type="caution">
    <text evidence="2">The sequence shown here is derived from an EMBL/GenBank/DDBJ whole genome shotgun (WGS) entry which is preliminary data.</text>
</comment>
<dbReference type="EMBL" id="RZIJ01000057">
    <property type="protein sequence ID" value="RUQ60057.1"/>
    <property type="molecule type" value="Genomic_DNA"/>
</dbReference>
<dbReference type="RefSeq" id="WP_127005163.1">
    <property type="nucleotide sequence ID" value="NZ_JBNPXW010000037.1"/>
</dbReference>
<reference evidence="2 3" key="1">
    <citation type="submission" date="2018-12" db="EMBL/GenBank/DDBJ databases">
        <authorList>
            <person name="Yang Y."/>
        </authorList>
    </citation>
    <scope>NUCLEOTIDE SEQUENCE [LARGE SCALE GENOMIC DNA]</scope>
    <source>
        <strain evidence="2 3">GSF71</strain>
    </source>
</reference>
<dbReference type="Pfam" id="PF13358">
    <property type="entry name" value="DDE_3"/>
    <property type="match status" value="1"/>
</dbReference>
<dbReference type="PANTHER" id="PTHR46564:SF1">
    <property type="entry name" value="TRANSPOSASE"/>
    <property type="match status" value="1"/>
</dbReference>
<accession>A0A3S0V2S9</accession>
<dbReference type="PANTHER" id="PTHR46564">
    <property type="entry name" value="TRANSPOSASE"/>
    <property type="match status" value="1"/>
</dbReference>
<dbReference type="Gene3D" id="3.30.420.10">
    <property type="entry name" value="Ribonuclease H-like superfamily/Ribonuclease H"/>
    <property type="match status" value="1"/>
</dbReference>
<dbReference type="OrthoDB" id="565387at2"/>
<evidence type="ECO:0000313" key="3">
    <source>
        <dbReference type="Proteomes" id="UP000280346"/>
    </source>
</evidence>
<evidence type="ECO:0000313" key="2">
    <source>
        <dbReference type="EMBL" id="RUQ60057.1"/>
    </source>
</evidence>
<sequence length="217" mass="23335">MPDLEAPGLGAQKKTLRASEQDRADIAAERAAYRDAPVLHDAARLVFLDETGINTQMTPSHARAPRGERALGSVPCGSWHRVTVLGALSAEGRLAAMSIEASTSAAVFLAFVEQVLLPVLRRDKPDAVVVMDNLSAHKRADVLATFEAAGVAVCFLPHYSPDLSPIEPGWSKLKSILRTKEARTVDALDRELGPALDAITAKDAKAWFKLCGYPNLN</sequence>
<feature type="domain" description="Tc1-like transposase DDE" evidence="1">
    <location>
        <begin position="44"/>
        <end position="188"/>
    </location>
</feature>
<dbReference type="Proteomes" id="UP000280346">
    <property type="component" value="Unassembled WGS sequence"/>
</dbReference>
<dbReference type="InterPro" id="IPR038717">
    <property type="entry name" value="Tc1-like_DDE_dom"/>
</dbReference>
<dbReference type="InterPro" id="IPR047655">
    <property type="entry name" value="Transpos_IS630-like"/>
</dbReference>
<evidence type="ECO:0000259" key="1">
    <source>
        <dbReference type="Pfam" id="PF13358"/>
    </source>
</evidence>
<dbReference type="InterPro" id="IPR036397">
    <property type="entry name" value="RNaseH_sf"/>
</dbReference>